<dbReference type="STRING" id="926569.ANT_08180"/>
<dbReference type="OrthoDB" id="9776016at2"/>
<dbReference type="Gene3D" id="3.40.50.720">
    <property type="entry name" value="NAD(P)-binding Rossmann-like Domain"/>
    <property type="match status" value="1"/>
</dbReference>
<proteinExistence type="predicted"/>
<evidence type="ECO:0000313" key="2">
    <source>
        <dbReference type="EMBL" id="BAJ62852.1"/>
    </source>
</evidence>
<dbReference type="KEGG" id="atm:ANT_08180"/>
<feature type="domain" description="NAD-dependent epimerase/dehydratase" evidence="1">
    <location>
        <begin position="128"/>
        <end position="257"/>
    </location>
</feature>
<dbReference type="eggNOG" id="COG0451">
    <property type="taxonomic scope" value="Bacteria"/>
</dbReference>
<dbReference type="Pfam" id="PF01370">
    <property type="entry name" value="Epimerase"/>
    <property type="match status" value="1"/>
</dbReference>
<gene>
    <name evidence="2" type="ordered locus">ANT_08180</name>
</gene>
<dbReference type="InterPro" id="IPR036291">
    <property type="entry name" value="NAD(P)-bd_dom_sf"/>
</dbReference>
<keyword evidence="3" id="KW-1185">Reference proteome</keyword>
<dbReference type="HOGENOM" id="CLU_065334_0_0_0"/>
<dbReference type="SUPFAM" id="SSF51735">
    <property type="entry name" value="NAD(P)-binding Rossmann-fold domains"/>
    <property type="match status" value="1"/>
</dbReference>
<protein>
    <submittedName>
        <fullName evidence="2">NAD-dependent epimerase/dehydratase family protein</fullName>
    </submittedName>
</protein>
<evidence type="ECO:0000313" key="3">
    <source>
        <dbReference type="Proteomes" id="UP000008922"/>
    </source>
</evidence>
<reference evidence="2 3" key="1">
    <citation type="submission" date="2010-12" db="EMBL/GenBank/DDBJ databases">
        <title>Whole genome sequence of Anaerolinea thermophila UNI-1.</title>
        <authorList>
            <person name="Narita-Yamada S."/>
            <person name="Kishi E."/>
            <person name="Watanabe Y."/>
            <person name="Takasaki K."/>
            <person name="Ankai A."/>
            <person name="Oguchi A."/>
            <person name="Fukui S."/>
            <person name="Takahashi M."/>
            <person name="Yashiro I."/>
            <person name="Hosoyama A."/>
            <person name="Sekiguchi Y."/>
            <person name="Hanada S."/>
            <person name="Fujita N."/>
        </authorList>
    </citation>
    <scope>NUCLEOTIDE SEQUENCE [LARGE SCALE GENOMIC DNA]</scope>
    <source>
        <strain evidence="3">DSM 14523 / JCM 11388 / NBRC 100420 / UNI-1</strain>
    </source>
</reference>
<dbReference type="InParanoid" id="E8N2P6"/>
<dbReference type="Proteomes" id="UP000008922">
    <property type="component" value="Chromosome"/>
</dbReference>
<name>E8N2P6_ANATU</name>
<dbReference type="AlphaFoldDB" id="E8N2P6"/>
<dbReference type="InterPro" id="IPR001509">
    <property type="entry name" value="Epimerase_deHydtase"/>
</dbReference>
<dbReference type="PANTHER" id="PTHR43245">
    <property type="entry name" value="BIFUNCTIONAL POLYMYXIN RESISTANCE PROTEIN ARNA"/>
    <property type="match status" value="1"/>
</dbReference>
<evidence type="ECO:0000259" key="1">
    <source>
        <dbReference type="Pfam" id="PF01370"/>
    </source>
</evidence>
<sequence>MFRFVRKMVEFSRHCLKKYARMDISYSQWLKSFGKFFYWRDTMKVCVVGGSGNISTSIVRLLVSLGHEVYCFNRGKSRPVPEGAKTLTGDRNDRETFEKMMQSYHFDAAIDMMCFTREDAESSVRAFRGVSHFVQCSTVCTYGIDYDWLPVTEDHPLRPITPYGRGKVEADHVFLEAYHREGFPVTIIKPSTTYGPIMGLPRQIAWDFSWIDRTRKGKPIVVCGDGNALHQFLHVDDAAPAFVYVLGRERCLGQVYNMVARGFTTWAEFHRTAAKVFGKEIELVGIPFADLKRMNVPEFGICEEIFAHHVIYSAEKLFRDVPEFQPRIRLEEGMAQVFEAMEREGRIPNSDALKWEDDIIARWKKIYQ</sequence>
<organism evidence="2 3">
    <name type="scientific">Anaerolinea thermophila (strain DSM 14523 / JCM 11388 / NBRC 100420 / UNI-1)</name>
    <dbReference type="NCBI Taxonomy" id="926569"/>
    <lineage>
        <taxon>Bacteria</taxon>
        <taxon>Bacillati</taxon>
        <taxon>Chloroflexota</taxon>
        <taxon>Anaerolineae</taxon>
        <taxon>Anaerolineales</taxon>
        <taxon>Anaerolineaceae</taxon>
        <taxon>Anaerolinea</taxon>
    </lineage>
</organism>
<dbReference type="EMBL" id="AP012029">
    <property type="protein sequence ID" value="BAJ62852.1"/>
    <property type="molecule type" value="Genomic_DNA"/>
</dbReference>
<dbReference type="InterPro" id="IPR050177">
    <property type="entry name" value="Lipid_A_modif_metabolic_enz"/>
</dbReference>
<accession>E8N2P6</accession>